<evidence type="ECO:0000259" key="8">
    <source>
        <dbReference type="PROSITE" id="PS50902"/>
    </source>
</evidence>
<evidence type="ECO:0000256" key="3">
    <source>
        <dbReference type="ARBA" id="ARBA00022448"/>
    </source>
</evidence>
<reference evidence="10" key="1">
    <citation type="journal article" date="2019" name="Int. J. Syst. Evol. Microbiol.">
        <title>The Global Catalogue of Microorganisms (GCM) 10K type strain sequencing project: providing services to taxonomists for standard genome sequencing and annotation.</title>
        <authorList>
            <consortium name="The Broad Institute Genomics Platform"/>
            <consortium name="The Broad Institute Genome Sequencing Center for Infectious Disease"/>
            <person name="Wu L."/>
            <person name="Ma J."/>
        </authorList>
    </citation>
    <scope>NUCLEOTIDE SEQUENCE [LARGE SCALE GENOMIC DNA]</scope>
    <source>
        <strain evidence="10">KCTC 42423</strain>
    </source>
</reference>
<dbReference type="InterPro" id="IPR050619">
    <property type="entry name" value="Flavodoxin"/>
</dbReference>
<evidence type="ECO:0000256" key="6">
    <source>
        <dbReference type="ARBA" id="ARBA00022982"/>
    </source>
</evidence>
<dbReference type="InterPro" id="IPR029039">
    <property type="entry name" value="Flavoprotein-like_sf"/>
</dbReference>
<gene>
    <name evidence="9" type="ORF">ACFSTE_03545</name>
</gene>
<dbReference type="PIRSF" id="PIRSF038996">
    <property type="entry name" value="FldA"/>
    <property type="match status" value="1"/>
</dbReference>
<dbReference type="SUPFAM" id="SSF52218">
    <property type="entry name" value="Flavoproteins"/>
    <property type="match status" value="1"/>
</dbReference>
<evidence type="ECO:0000256" key="2">
    <source>
        <dbReference type="ARBA" id="ARBA00005267"/>
    </source>
</evidence>
<proteinExistence type="inferred from homology"/>
<organism evidence="9 10">
    <name type="scientific">Aquimarina hainanensis</name>
    <dbReference type="NCBI Taxonomy" id="1578017"/>
    <lineage>
        <taxon>Bacteria</taxon>
        <taxon>Pseudomonadati</taxon>
        <taxon>Bacteroidota</taxon>
        <taxon>Flavobacteriia</taxon>
        <taxon>Flavobacteriales</taxon>
        <taxon>Flavobacteriaceae</taxon>
        <taxon>Aquimarina</taxon>
    </lineage>
</organism>
<dbReference type="InterPro" id="IPR001094">
    <property type="entry name" value="Flavdoxin-like"/>
</dbReference>
<feature type="domain" description="Flavodoxin-like" evidence="8">
    <location>
        <begin position="7"/>
        <end position="168"/>
    </location>
</feature>
<evidence type="ECO:0000256" key="4">
    <source>
        <dbReference type="ARBA" id="ARBA00022630"/>
    </source>
</evidence>
<comment type="similarity">
    <text evidence="2 7">Belongs to the flavodoxin family.</text>
</comment>
<dbReference type="PROSITE" id="PS50902">
    <property type="entry name" value="FLAVODOXIN_LIKE"/>
    <property type="match status" value="1"/>
</dbReference>
<evidence type="ECO:0000313" key="10">
    <source>
        <dbReference type="Proteomes" id="UP001597459"/>
    </source>
</evidence>
<sequence>MGKNNGILLVYGSDTGMTEEITHVIVDECDFNEINVVEVANVTKDDFAAYDYFILGLPTWYDGELQSDWEEYFEEFKTIDFTGKTVAVFGLGDQYGYPQYFVDGIGIIAKEVLRNGGEIVGHWSTEFYDFDESKALYNEELFYGLALDEDNQTDLSSERITDWLEILRKHFN</sequence>
<dbReference type="PRINTS" id="PR00369">
    <property type="entry name" value="FLAVODOXIN"/>
</dbReference>
<evidence type="ECO:0000313" key="9">
    <source>
        <dbReference type="EMBL" id="MFD2589889.1"/>
    </source>
</evidence>
<dbReference type="Pfam" id="PF00258">
    <property type="entry name" value="Flavodoxin_1"/>
    <property type="match status" value="1"/>
</dbReference>
<evidence type="ECO:0000256" key="5">
    <source>
        <dbReference type="ARBA" id="ARBA00022643"/>
    </source>
</evidence>
<dbReference type="PANTHER" id="PTHR42809">
    <property type="entry name" value="FLAVODOXIN 2"/>
    <property type="match status" value="1"/>
</dbReference>
<dbReference type="InterPro" id="IPR008254">
    <property type="entry name" value="Flavodoxin/NO_synth"/>
</dbReference>
<dbReference type="Proteomes" id="UP001597459">
    <property type="component" value="Unassembled WGS sequence"/>
</dbReference>
<evidence type="ECO:0000256" key="7">
    <source>
        <dbReference type="PIRNR" id="PIRNR038996"/>
    </source>
</evidence>
<dbReference type="Gene3D" id="3.40.50.360">
    <property type="match status" value="1"/>
</dbReference>
<dbReference type="PANTHER" id="PTHR42809:SF1">
    <property type="entry name" value="FLAVODOXIN 1"/>
    <property type="match status" value="1"/>
</dbReference>
<dbReference type="EMBL" id="JBHULX010000002">
    <property type="protein sequence ID" value="MFD2589889.1"/>
    <property type="molecule type" value="Genomic_DNA"/>
</dbReference>
<comment type="caution">
    <text evidence="9">The sequence shown here is derived from an EMBL/GenBank/DDBJ whole genome shotgun (WGS) entry which is preliminary data.</text>
</comment>
<comment type="function">
    <text evidence="7">Low-potential electron donor to a number of redox enzymes.</text>
</comment>
<keyword evidence="4 7" id="KW-0285">Flavoprotein</keyword>
<accession>A0ABW5N486</accession>
<dbReference type="RefSeq" id="WP_176029431.1">
    <property type="nucleotide sequence ID" value="NZ_JBHSJV010000001.1"/>
</dbReference>
<comment type="cofactor">
    <cofactor evidence="1 7">
        <name>FMN</name>
        <dbReference type="ChEBI" id="CHEBI:58210"/>
    </cofactor>
</comment>
<keyword evidence="6 7" id="KW-0249">Electron transport</keyword>
<dbReference type="NCBIfam" id="NF006739">
    <property type="entry name" value="PRK09267.1-5"/>
    <property type="match status" value="1"/>
</dbReference>
<dbReference type="InterPro" id="IPR010086">
    <property type="entry name" value="Flavodoxin_lc"/>
</dbReference>
<keyword evidence="5 7" id="KW-0288">FMN</keyword>
<protein>
    <recommendedName>
        <fullName evidence="7">Flavodoxin</fullName>
    </recommendedName>
</protein>
<evidence type="ECO:0000256" key="1">
    <source>
        <dbReference type="ARBA" id="ARBA00001917"/>
    </source>
</evidence>
<dbReference type="NCBIfam" id="TIGR01752">
    <property type="entry name" value="flav_long"/>
    <property type="match status" value="1"/>
</dbReference>
<keyword evidence="10" id="KW-1185">Reference proteome</keyword>
<name>A0ABW5N486_9FLAO</name>
<keyword evidence="3 7" id="KW-0813">Transport</keyword>